<proteinExistence type="predicted"/>
<protein>
    <recommendedName>
        <fullName evidence="2">Phospholipase C/D domain-containing protein</fullName>
    </recommendedName>
</protein>
<accession>A0A6C0BFV8</accession>
<name>A0A6C0BFV8_9ZZZZ</name>
<reference evidence="1" key="1">
    <citation type="journal article" date="2020" name="Nature">
        <title>Giant virus diversity and host interactions through global metagenomics.</title>
        <authorList>
            <person name="Schulz F."/>
            <person name="Roux S."/>
            <person name="Paez-Espino D."/>
            <person name="Jungbluth S."/>
            <person name="Walsh D.A."/>
            <person name="Denef V.J."/>
            <person name="McMahon K.D."/>
            <person name="Konstantinidis K.T."/>
            <person name="Eloe-Fadrosh E.A."/>
            <person name="Kyrpides N.C."/>
            <person name="Woyke T."/>
        </authorList>
    </citation>
    <scope>NUCLEOTIDE SEQUENCE</scope>
    <source>
        <strain evidence="1">GVMAG-M-3300010354-11</strain>
    </source>
</reference>
<dbReference type="EMBL" id="MN739140">
    <property type="protein sequence ID" value="QHS90469.1"/>
    <property type="molecule type" value="Genomic_DNA"/>
</dbReference>
<dbReference type="AlphaFoldDB" id="A0A6C0BFV8"/>
<evidence type="ECO:0000313" key="1">
    <source>
        <dbReference type="EMBL" id="QHS90469.1"/>
    </source>
</evidence>
<sequence>MYIPGHEMIINDTLAKLSKNQRDIIDIGKLKTGLFYPDLPCGKYNIISKNNVFMTSKTTCSFINLLKLYDPNNNEFYEIFQSHKGILAYLHSMSPSPSYTARDVRTAILNQCLTFFLLALYDDNLFMTSPKKKISFFWLGMLLHIIMDSYSPAHTIRKVTYRIDIPPRSIYTPSRLMRKRVRDIILDTIKTDIGNTVKTIEEFTVYLRDIFKDDIKSLEYISNHLDQIYNSYLMFMFDMQTTTKMQSIIGKYKPKEYQTYKPKNITNFMYYNNQFNFYHQKKDFLYNIDDLTYKMMIDDCIFIFNLLFEASKSNVTSDPKYLKTLLTYLTDNTFRMTKKDLDSQTGPIDVD</sequence>
<organism evidence="1">
    <name type="scientific">viral metagenome</name>
    <dbReference type="NCBI Taxonomy" id="1070528"/>
    <lineage>
        <taxon>unclassified sequences</taxon>
        <taxon>metagenomes</taxon>
        <taxon>organismal metagenomes</taxon>
    </lineage>
</organism>
<evidence type="ECO:0008006" key="2">
    <source>
        <dbReference type="Google" id="ProtNLM"/>
    </source>
</evidence>